<feature type="domain" description="Beta-agarase/YXIM esterase-like galactose-binding" evidence="2">
    <location>
        <begin position="509"/>
        <end position="641"/>
    </location>
</feature>
<dbReference type="Proteomes" id="UP000317977">
    <property type="component" value="Unassembled WGS sequence"/>
</dbReference>
<comment type="caution">
    <text evidence="3">The sequence shown here is derived from an EMBL/GenBank/DDBJ whole genome shotgun (WGS) entry which is preliminary data.</text>
</comment>
<name>A0A5C6F3F9_9BACT</name>
<dbReference type="InterPro" id="IPR008979">
    <property type="entry name" value="Galactose-bd-like_sf"/>
</dbReference>
<accession>A0A5C6F3F9</accession>
<dbReference type="SUPFAM" id="SSF49785">
    <property type="entry name" value="Galactose-binding domain-like"/>
    <property type="match status" value="3"/>
</dbReference>
<dbReference type="InterPro" id="IPR011050">
    <property type="entry name" value="Pectin_lyase_fold/virulence"/>
</dbReference>
<dbReference type="SMART" id="SM00710">
    <property type="entry name" value="PbH1"/>
    <property type="match status" value="8"/>
</dbReference>
<dbReference type="Pfam" id="PF21254">
    <property type="entry name" value="AGA-YXIM_GBD"/>
    <property type="match status" value="3"/>
</dbReference>
<organism evidence="3 4">
    <name type="scientific">Rubripirellula reticaptiva</name>
    <dbReference type="NCBI Taxonomy" id="2528013"/>
    <lineage>
        <taxon>Bacteria</taxon>
        <taxon>Pseudomonadati</taxon>
        <taxon>Planctomycetota</taxon>
        <taxon>Planctomycetia</taxon>
        <taxon>Pirellulales</taxon>
        <taxon>Pirellulaceae</taxon>
        <taxon>Rubripirellula</taxon>
    </lineage>
</organism>
<proteinExistence type="predicted"/>
<feature type="domain" description="Right handed beta helix" evidence="1">
    <location>
        <begin position="178"/>
        <end position="322"/>
    </location>
</feature>
<gene>
    <name evidence="3" type="primary">agaA_1</name>
    <name evidence="3" type="ORF">Poly59_19750</name>
</gene>
<dbReference type="EC" id="3.2.1.81" evidence="3"/>
<dbReference type="Pfam" id="PF13229">
    <property type="entry name" value="Beta_helix"/>
    <property type="match status" value="1"/>
</dbReference>
<keyword evidence="3" id="KW-0378">Hydrolase</keyword>
<evidence type="ECO:0000259" key="2">
    <source>
        <dbReference type="Pfam" id="PF21254"/>
    </source>
</evidence>
<feature type="domain" description="Beta-agarase/YXIM esterase-like galactose-binding" evidence="2">
    <location>
        <begin position="775"/>
        <end position="910"/>
    </location>
</feature>
<keyword evidence="4" id="KW-1185">Reference proteome</keyword>
<dbReference type="InterPro" id="IPR006626">
    <property type="entry name" value="PbH1"/>
</dbReference>
<dbReference type="AlphaFoldDB" id="A0A5C6F3F9"/>
<evidence type="ECO:0000313" key="3">
    <source>
        <dbReference type="EMBL" id="TWU55675.1"/>
    </source>
</evidence>
<dbReference type="Gene3D" id="2.60.120.430">
    <property type="entry name" value="Galactose-binding lectin"/>
    <property type="match status" value="3"/>
</dbReference>
<evidence type="ECO:0000259" key="1">
    <source>
        <dbReference type="Pfam" id="PF13229"/>
    </source>
</evidence>
<protein>
    <submittedName>
        <fullName evidence="3">Beta-agarase A</fullName>
        <ecNumber evidence="3">3.2.1.81</ecNumber>
    </submittedName>
</protein>
<dbReference type="InterPro" id="IPR039448">
    <property type="entry name" value="Beta_helix"/>
</dbReference>
<dbReference type="InterPro" id="IPR012334">
    <property type="entry name" value="Pectin_lyas_fold"/>
</dbReference>
<feature type="domain" description="Beta-agarase/YXIM esterase-like galactose-binding" evidence="2">
    <location>
        <begin position="1043"/>
        <end position="1175"/>
    </location>
</feature>
<dbReference type="InterPro" id="IPR049033">
    <property type="entry name" value="AGA-YXIM_GBD"/>
</dbReference>
<keyword evidence="3" id="KW-0326">Glycosidase</keyword>
<dbReference type="GO" id="GO:0033916">
    <property type="term" value="F:beta-agarase activity"/>
    <property type="evidence" value="ECO:0007669"/>
    <property type="project" value="UniProtKB-EC"/>
</dbReference>
<dbReference type="EMBL" id="SJPX01000002">
    <property type="protein sequence ID" value="TWU55675.1"/>
    <property type="molecule type" value="Genomic_DNA"/>
</dbReference>
<sequence>MFSNATRFLRLFRTSAPRVRRSVRKSLRSEQLESRWVFSGLAMFESTAGLASVETVAASESYAASIASNQIGLAASPSNEIVPFWRKVGDSPSFAPDWYANKGPVTLEVHYDSALTPAENGAALKSVLSNLSAGEHIKIHAGEYFVDSFFTIEAAGTAQNPVTIAGAPGEVVVITRSDVKQNVVNIFPSQYLIIEGLELIGGSTGIKLQEVDHFMLHDVEISQTDGNGIAANSKNTSYLYFIDNEIHDTGGNGEGLYLGAHDGSHITHHSYVIGNYIYNLNARDVGQGDGIEIKDGSYANTIKHNFVQNTNYPGIVVYRTGRAIEDRNVIEENVVINSNDTAIQATADALIQNNLIVTNRTGFLSKPFATVPQNLSIVNNTIVAGTDGIRTFGWDDAEAVNNIFANNAVYSAAGRPIPNGLGNAISTGNAVITDLAEAFSDVRLDEPRWDATPLANTELIGRSDPQYAPTHDLFGNARVTGNDIGAIDFAGIGGELPEPEVPVDGVYGRFDFGTETSPVESGYTKITALDRYDYVNEYGWLNGSVGSRDRVNADDLDRDFNYVSSGSMTFAVEVPNGIYQLSMVVGDASYESSSIEVEIEHQLVDTISTVAGEFVNSIYEVEVTDRLLSLRLTRGTSGFAMINSLQVTRVQQVPAAVIVKADLGLSTTESQGTASFTVELRSQPTHPVTIDIRSSDVTEGTVSTRQLTFNDQNWNMPQTVTLTGVDDSLHDGNVSYQVITSDTVSSDPNYNGLVIEDISLSNIDDEIAGPDPSLRFDFGTIGSPVETGYVQVTPLIEYESTRGYGWLNGNVGSRDRGKGSSLVRDFNHTASGAMTFAVDVPDGDYQVKVTVADPFYSNRGMQVVIEGQAVDTLSIDGGDSLARTYDVIVRDGQLTLTIMRGTTGFAIINSLEVIPKRRFDAGVLLKASPVLFTTEKSGSAQFTVELLAPPTEAVTILLNSSDVTEGVLSATHVVFNPLNWNQPQTVIVTGVDDDVQDGDVIYQIITSSASSLDSAYQGLDVDDVSLVNQDDDSDEVGFESIARFDFGSSSSPVEGGYTQVVPADRYNAVAGYGWLSGAVGARDRVNATDLDRDFNHVASGEMVFAVDLANGVYRVTVSIGDRYYGHEGIGISIEGETVQAVSIGPNEFISESYLATIADGQLTLKLTRGQSGFALLNSLLIERQV</sequence>
<evidence type="ECO:0000313" key="4">
    <source>
        <dbReference type="Proteomes" id="UP000317977"/>
    </source>
</evidence>
<dbReference type="Gene3D" id="2.160.20.10">
    <property type="entry name" value="Single-stranded right-handed beta-helix, Pectin lyase-like"/>
    <property type="match status" value="1"/>
</dbReference>
<reference evidence="3 4" key="1">
    <citation type="submission" date="2019-02" db="EMBL/GenBank/DDBJ databases">
        <title>Deep-cultivation of Planctomycetes and their phenomic and genomic characterization uncovers novel biology.</title>
        <authorList>
            <person name="Wiegand S."/>
            <person name="Jogler M."/>
            <person name="Boedeker C."/>
            <person name="Pinto D."/>
            <person name="Vollmers J."/>
            <person name="Rivas-Marin E."/>
            <person name="Kohn T."/>
            <person name="Peeters S.H."/>
            <person name="Heuer A."/>
            <person name="Rast P."/>
            <person name="Oberbeckmann S."/>
            <person name="Bunk B."/>
            <person name="Jeske O."/>
            <person name="Meyerdierks A."/>
            <person name="Storesund J.E."/>
            <person name="Kallscheuer N."/>
            <person name="Luecker S."/>
            <person name="Lage O.M."/>
            <person name="Pohl T."/>
            <person name="Merkel B.J."/>
            <person name="Hornburger P."/>
            <person name="Mueller R.-W."/>
            <person name="Bruemmer F."/>
            <person name="Labrenz M."/>
            <person name="Spormann A.M."/>
            <person name="Op Den Camp H."/>
            <person name="Overmann J."/>
            <person name="Amann R."/>
            <person name="Jetten M.S.M."/>
            <person name="Mascher T."/>
            <person name="Medema M.H."/>
            <person name="Devos D.P."/>
            <person name="Kaster A.-K."/>
            <person name="Ovreas L."/>
            <person name="Rohde M."/>
            <person name="Galperin M.Y."/>
            <person name="Jogler C."/>
        </authorList>
    </citation>
    <scope>NUCLEOTIDE SEQUENCE [LARGE SCALE GENOMIC DNA]</scope>
    <source>
        <strain evidence="3 4">Poly59</strain>
    </source>
</reference>
<dbReference type="SUPFAM" id="SSF51126">
    <property type="entry name" value="Pectin lyase-like"/>
    <property type="match status" value="1"/>
</dbReference>